<comment type="caution">
    <text evidence="1">The sequence shown here is derived from an EMBL/GenBank/DDBJ whole genome shotgun (WGS) entry which is preliminary data.</text>
</comment>
<proteinExistence type="predicted"/>
<dbReference type="RefSeq" id="WP_265984897.1">
    <property type="nucleotide sequence ID" value="NZ_JAPHAV010000004.1"/>
</dbReference>
<sequence>MSIKKTILLLLVFLCFISFVLYLLAEQRKIARSNINDTQSTDPIHLSGQLNINSLSDLRVSGRKIALCGVSFTKPRQFEDLMLAGARRSLQGSEVKCTQVGGGTPCDGNSATRFGEVIVVQCLTSDKRDVARILSEEGIFCDLPAQSGGYYRPC</sequence>
<gene>
    <name evidence="1" type="ORF">OPR82_11415</name>
</gene>
<protein>
    <recommendedName>
        <fullName evidence="3">TNase-like domain-containing protein</fullName>
    </recommendedName>
</protein>
<evidence type="ECO:0008006" key="3">
    <source>
        <dbReference type="Google" id="ProtNLM"/>
    </source>
</evidence>
<evidence type="ECO:0000313" key="1">
    <source>
        <dbReference type="EMBL" id="MCX2697385.1"/>
    </source>
</evidence>
<reference evidence="1 2" key="1">
    <citation type="submission" date="2022-11" db="EMBL/GenBank/DDBJ databases">
        <title>Brucella sp. YY2X, whole genome shotgun sequencing project.</title>
        <authorList>
            <person name="Yang Y."/>
        </authorList>
    </citation>
    <scope>NUCLEOTIDE SEQUENCE [LARGE SCALE GENOMIC DNA]</scope>
    <source>
        <strain evidence="1 2">YY2X</strain>
    </source>
</reference>
<dbReference type="Proteomes" id="UP001301216">
    <property type="component" value="Unassembled WGS sequence"/>
</dbReference>
<dbReference type="EMBL" id="JAPHAV010000004">
    <property type="protein sequence ID" value="MCX2697385.1"/>
    <property type="molecule type" value="Genomic_DNA"/>
</dbReference>
<evidence type="ECO:0000313" key="2">
    <source>
        <dbReference type="Proteomes" id="UP001301216"/>
    </source>
</evidence>
<accession>A0ABT3QP98</accession>
<name>A0ABT3QP98_9HYPH</name>
<keyword evidence="2" id="KW-1185">Reference proteome</keyword>
<organism evidence="1 2">
    <name type="scientific">Ochrobactrum chromiisoli</name>
    <dbReference type="NCBI Taxonomy" id="2993941"/>
    <lineage>
        <taxon>Bacteria</taxon>
        <taxon>Pseudomonadati</taxon>
        <taxon>Pseudomonadota</taxon>
        <taxon>Alphaproteobacteria</taxon>
        <taxon>Hyphomicrobiales</taxon>
        <taxon>Brucellaceae</taxon>
        <taxon>Brucella/Ochrobactrum group</taxon>
        <taxon>Ochrobactrum</taxon>
    </lineage>
</organism>